<organism evidence="1 2">
    <name type="scientific">Novipirellula aureliae</name>
    <dbReference type="NCBI Taxonomy" id="2527966"/>
    <lineage>
        <taxon>Bacteria</taxon>
        <taxon>Pseudomonadati</taxon>
        <taxon>Planctomycetota</taxon>
        <taxon>Planctomycetia</taxon>
        <taxon>Pirellulales</taxon>
        <taxon>Pirellulaceae</taxon>
        <taxon>Novipirellula</taxon>
    </lineage>
</organism>
<dbReference type="EMBL" id="SJPY01000010">
    <property type="protein sequence ID" value="TWU35328.1"/>
    <property type="molecule type" value="Genomic_DNA"/>
</dbReference>
<dbReference type="RefSeq" id="WP_146602503.1">
    <property type="nucleotide sequence ID" value="NZ_SJPY01000010.1"/>
</dbReference>
<evidence type="ECO:0000313" key="1">
    <source>
        <dbReference type="EMBL" id="TWU35328.1"/>
    </source>
</evidence>
<accession>A0A5C6DF52</accession>
<dbReference type="Proteomes" id="UP000315471">
    <property type="component" value="Unassembled WGS sequence"/>
</dbReference>
<keyword evidence="2" id="KW-1185">Reference proteome</keyword>
<comment type="caution">
    <text evidence="1">The sequence shown here is derived from an EMBL/GenBank/DDBJ whole genome shotgun (WGS) entry which is preliminary data.</text>
</comment>
<name>A0A5C6DF52_9BACT</name>
<sequence length="246" mass="27732">MWHTSRGDRTLRGSEAALVSLAIDTMIDALLVHLDEEEEAVIAPECQSGISVYDSLTASQRIGLLHDVARHLLTDTKTILPLSATTEAAVAAIYTEVRDQVAIEIDLYSEKPQQGLPSEALFWRRAVSAAYQSLSQITHSNDPTWNPLVRIDHFLADGAATLPTTDSSDLEVWETLIDDLTDAILWDRDFELADSFLDIDPTLSLERRRLMGIDRDYFTYVAPDPRPDQVMRLIWNTRDILRSKPR</sequence>
<dbReference type="AlphaFoldDB" id="A0A5C6DF52"/>
<evidence type="ECO:0000313" key="2">
    <source>
        <dbReference type="Proteomes" id="UP000315471"/>
    </source>
</evidence>
<gene>
    <name evidence="1" type="ORF">Q31b_54240</name>
</gene>
<proteinExistence type="predicted"/>
<reference evidence="1 2" key="1">
    <citation type="submission" date="2019-02" db="EMBL/GenBank/DDBJ databases">
        <title>Deep-cultivation of Planctomycetes and their phenomic and genomic characterization uncovers novel biology.</title>
        <authorList>
            <person name="Wiegand S."/>
            <person name="Jogler M."/>
            <person name="Boedeker C."/>
            <person name="Pinto D."/>
            <person name="Vollmers J."/>
            <person name="Rivas-Marin E."/>
            <person name="Kohn T."/>
            <person name="Peeters S.H."/>
            <person name="Heuer A."/>
            <person name="Rast P."/>
            <person name="Oberbeckmann S."/>
            <person name="Bunk B."/>
            <person name="Jeske O."/>
            <person name="Meyerdierks A."/>
            <person name="Storesund J.E."/>
            <person name="Kallscheuer N."/>
            <person name="Luecker S."/>
            <person name="Lage O.M."/>
            <person name="Pohl T."/>
            <person name="Merkel B.J."/>
            <person name="Hornburger P."/>
            <person name="Mueller R.-W."/>
            <person name="Bruemmer F."/>
            <person name="Labrenz M."/>
            <person name="Spormann A.M."/>
            <person name="Op Den Camp H."/>
            <person name="Overmann J."/>
            <person name="Amann R."/>
            <person name="Jetten M.S.M."/>
            <person name="Mascher T."/>
            <person name="Medema M.H."/>
            <person name="Devos D.P."/>
            <person name="Kaster A.-K."/>
            <person name="Ovreas L."/>
            <person name="Rohde M."/>
            <person name="Galperin M.Y."/>
            <person name="Jogler C."/>
        </authorList>
    </citation>
    <scope>NUCLEOTIDE SEQUENCE [LARGE SCALE GENOMIC DNA]</scope>
    <source>
        <strain evidence="1 2">Q31b</strain>
    </source>
</reference>
<protein>
    <submittedName>
        <fullName evidence="1">Uncharacterized protein</fullName>
    </submittedName>
</protein>
<dbReference type="OrthoDB" id="285182at2"/>